<evidence type="ECO:0008006" key="5">
    <source>
        <dbReference type="Google" id="ProtNLM"/>
    </source>
</evidence>
<comment type="caution">
    <text evidence="3">The sequence shown here is derived from an EMBL/GenBank/DDBJ whole genome shotgun (WGS) entry which is preliminary data.</text>
</comment>
<evidence type="ECO:0000313" key="3">
    <source>
        <dbReference type="EMBL" id="EKX72246.1"/>
    </source>
</evidence>
<evidence type="ECO:0000256" key="2">
    <source>
        <dbReference type="SAM" id="SignalP"/>
    </source>
</evidence>
<dbReference type="RefSeq" id="XP_004831698.1">
    <property type="nucleotide sequence ID" value="XM_004831641.1"/>
</dbReference>
<dbReference type="EMBL" id="ACOU01000007">
    <property type="protein sequence ID" value="EKX72246.1"/>
    <property type="molecule type" value="Genomic_DNA"/>
</dbReference>
<sequence>MNILVVFYTLFLSIVCSSTDSRDGGSNGSTGSLVSKIDGSLFNTKECSYSGVPLLACNAKPGVLAKEFKYGGETIWKNSRGSCLSALIYFKGDKPEVVTLQYRENGRDRTLFLHYNGKKWEHKKEEHERKLRELKEAPSPVAKSAGRVDATLDILKPDRGSVHVGGDDKDGVAKRVFTPKDGFALTKVLIRGAPIWKAKAGQKCTLVEAYSKGDSILVYLKVDTGTGLDLKYLERVNGKWKDVTTTDFYRKIGAMRMKKEESPEEERERHLKRAEKEREASRKALSAQLARKNVPILNLESPNESRVSVETREDKGLEKKEYYIKRGSITSIVEGEATLWKASGKEKFVFARLFSREEYSLALLCVHTGVKDEFKHFEKVGGEWISIEKEDYDKKLKDLRSGVTTKPAQDKFTGALQSLPPSDEYPEAQPDKQEIFNCRETSNYNKSAVITRYGGPNSFQELEEFDEYGDGNSESDLLWNEIVHALNGGNVEIESPIGGRRRMKRFEGDTPYTGLDEIINWSYLENVPMNKSKERGSCHVSDPSHLNTCKNVSGMEKVTTSLFFPTFQSDTVINVSKYNPTFYNLYDYHFDDIITRLIVPLNGTEITNLSYSGHFIWNSREGESLVYATIHLRETVPVLVYILKNSPSVNKTETMLRTNHGWRLIGNYPGAFKSIPRPDVVKFHCTIDLTCPDHGRIKVFDTVIGGLKTQFFVPRPGFSADKISHKGAILWRSPESENSGKESQWRAVLVRVYLRGNSCFLVKATLKSKGGSFSSVNYVHLNEKWFELDEHESEKAKWALKSYGGLQE</sequence>
<dbReference type="STRING" id="1537102.L1L9T0"/>
<dbReference type="KEGG" id="beq:BEWA_047100"/>
<evidence type="ECO:0000313" key="4">
    <source>
        <dbReference type="Proteomes" id="UP000031512"/>
    </source>
</evidence>
<dbReference type="Pfam" id="PF04385">
    <property type="entry name" value="FAINT"/>
    <property type="match status" value="4"/>
</dbReference>
<keyword evidence="4" id="KW-1185">Reference proteome</keyword>
<reference evidence="3 4" key="1">
    <citation type="journal article" date="2012" name="BMC Genomics">
        <title>Comparative genomic analysis and phylogenetic position of Theileria equi.</title>
        <authorList>
            <person name="Kappmeyer L.S."/>
            <person name="Thiagarajan M."/>
            <person name="Herndon D.R."/>
            <person name="Ramsay J.D."/>
            <person name="Caler E."/>
            <person name="Djikeng A."/>
            <person name="Gillespie J.J."/>
            <person name="Lau A.O."/>
            <person name="Roalson E.H."/>
            <person name="Silva J.C."/>
            <person name="Silva M.G."/>
            <person name="Suarez C.E."/>
            <person name="Ueti M.W."/>
            <person name="Nene V.M."/>
            <person name="Mealey R.H."/>
            <person name="Knowles D.P."/>
            <person name="Brayton K.A."/>
        </authorList>
    </citation>
    <scope>NUCLEOTIDE SEQUENCE [LARGE SCALE GENOMIC DNA]</scope>
    <source>
        <strain evidence="3 4">WA</strain>
    </source>
</reference>
<dbReference type="eggNOG" id="ENOG502QX12">
    <property type="taxonomic scope" value="Eukaryota"/>
</dbReference>
<feature type="chain" id="PRO_5003952339" description="Signal peptide containing protein" evidence="2">
    <location>
        <begin position="19"/>
        <end position="808"/>
    </location>
</feature>
<proteinExistence type="predicted"/>
<dbReference type="VEuPathDB" id="PiroplasmaDB:BEWA_047100"/>
<dbReference type="OrthoDB" id="363079at2759"/>
<dbReference type="InterPro" id="IPR007480">
    <property type="entry name" value="DUF529"/>
</dbReference>
<feature type="signal peptide" evidence="2">
    <location>
        <begin position="1"/>
        <end position="18"/>
    </location>
</feature>
<protein>
    <recommendedName>
        <fullName evidence="5">Signal peptide containing protein</fullName>
    </recommendedName>
</protein>
<keyword evidence="2" id="KW-0732">Signal</keyword>
<feature type="region of interest" description="Disordered" evidence="1">
    <location>
        <begin position="258"/>
        <end position="277"/>
    </location>
</feature>
<organism evidence="3 4">
    <name type="scientific">Theileria equi strain WA</name>
    <dbReference type="NCBI Taxonomy" id="1537102"/>
    <lineage>
        <taxon>Eukaryota</taxon>
        <taxon>Sar</taxon>
        <taxon>Alveolata</taxon>
        <taxon>Apicomplexa</taxon>
        <taxon>Aconoidasida</taxon>
        <taxon>Piroplasmida</taxon>
        <taxon>Theileriidae</taxon>
        <taxon>Theileria</taxon>
    </lineage>
</organism>
<dbReference type="GeneID" id="15805055"/>
<name>L1L9T0_THEEQ</name>
<dbReference type="AlphaFoldDB" id="L1L9T0"/>
<accession>L1L9T0</accession>
<dbReference type="Proteomes" id="UP000031512">
    <property type="component" value="Unassembled WGS sequence"/>
</dbReference>
<gene>
    <name evidence="3" type="ORF">BEWA_047100</name>
</gene>
<evidence type="ECO:0000256" key="1">
    <source>
        <dbReference type="SAM" id="MobiDB-lite"/>
    </source>
</evidence>